<dbReference type="PANTHER" id="PTHR43330:SF15">
    <property type="entry name" value="METHIONINE AMINOPEPTIDASE"/>
    <property type="match status" value="1"/>
</dbReference>
<sequence length="207" mass="22947">MGRRTIPLLLSQHVARWSLAALMVCWTVGLIALWRPPAVASVAFALLALRSMYGYVSSHDEKDDYASYCWYGHGILGSVLPPKVVSEADPVTGLYNPFPMHLYTGSVRPVYPLSPMRAVPKSIKHPDWVVTGIPKAERRLGRTKVDLLDARAQDAIREVYKFARGVLDITAAELRLGVTTDYLDDVCHKSCVEREVSAVTFGCSQKT</sequence>
<dbReference type="OrthoDB" id="3209743at2759"/>
<reference evidence="3" key="1">
    <citation type="journal article" date="2013" name="New Phytol.">
        <title>Comparative genomic and transcriptomic analyses reveal the hemibiotrophic stage shift of Colletotrichum fungi.</title>
        <authorList>
            <person name="Gan P."/>
            <person name="Ikeda K."/>
            <person name="Irieda H."/>
            <person name="Narusaka M."/>
            <person name="O'Connell R.J."/>
            <person name="Narusaka Y."/>
            <person name="Takano Y."/>
            <person name="Kubo Y."/>
            <person name="Shirasu K."/>
        </authorList>
    </citation>
    <scope>NUCLEOTIDE SEQUENCE [LARGE SCALE GENOMIC DNA]</scope>
    <source>
        <strain evidence="3">104-T / ATCC 96160 / CBS 514.97 / LARS 414 / MAFF 240422</strain>
    </source>
</reference>
<keyword evidence="3" id="KW-1185">Reference proteome</keyword>
<evidence type="ECO:0000256" key="1">
    <source>
        <dbReference type="SAM" id="Phobius"/>
    </source>
</evidence>
<dbReference type="STRING" id="1213857.A0A484FKD3"/>
<gene>
    <name evidence="2" type="ORF">Cob_v008176</name>
</gene>
<dbReference type="PANTHER" id="PTHR43330">
    <property type="entry name" value="METHIONINE AMINOPEPTIDASE"/>
    <property type="match status" value="1"/>
</dbReference>
<keyword evidence="1" id="KW-1133">Transmembrane helix</keyword>
<dbReference type="GO" id="GO:0005829">
    <property type="term" value="C:cytosol"/>
    <property type="evidence" value="ECO:0007669"/>
    <property type="project" value="TreeGrafter"/>
</dbReference>
<dbReference type="AlphaFoldDB" id="A0A484FKD3"/>
<dbReference type="EMBL" id="AMCV02000022">
    <property type="protein sequence ID" value="TDZ18820.1"/>
    <property type="molecule type" value="Genomic_DNA"/>
</dbReference>
<evidence type="ECO:0000313" key="3">
    <source>
        <dbReference type="Proteomes" id="UP000014480"/>
    </source>
</evidence>
<proteinExistence type="predicted"/>
<keyword evidence="1" id="KW-0472">Membrane</keyword>
<keyword evidence="1" id="KW-0812">Transmembrane</keyword>
<name>A0A484FKD3_COLOR</name>
<accession>A0A484FKD3</accession>
<dbReference type="InterPro" id="IPR036005">
    <property type="entry name" value="Creatinase/aminopeptidase-like"/>
</dbReference>
<dbReference type="Proteomes" id="UP000014480">
    <property type="component" value="Unassembled WGS sequence"/>
</dbReference>
<feature type="transmembrane region" description="Helical" evidence="1">
    <location>
        <begin position="14"/>
        <end position="32"/>
    </location>
</feature>
<comment type="caution">
    <text evidence="2">The sequence shown here is derived from an EMBL/GenBank/DDBJ whole genome shotgun (WGS) entry which is preliminary data.</text>
</comment>
<evidence type="ECO:0000313" key="2">
    <source>
        <dbReference type="EMBL" id="TDZ18820.1"/>
    </source>
</evidence>
<dbReference type="GO" id="GO:0070006">
    <property type="term" value="F:metalloaminopeptidase activity"/>
    <property type="evidence" value="ECO:0007669"/>
    <property type="project" value="TreeGrafter"/>
</dbReference>
<protein>
    <submittedName>
        <fullName evidence="2">Fumagillin beta-trans-bergamotene synthase</fullName>
    </submittedName>
</protein>
<reference evidence="3" key="2">
    <citation type="journal article" date="2019" name="Mol. Plant Microbe Interact.">
        <title>Genome sequence resources for four phytopathogenic fungi from the Colletotrichum orbiculare species complex.</title>
        <authorList>
            <person name="Gan P."/>
            <person name="Tsushima A."/>
            <person name="Narusaka M."/>
            <person name="Narusaka Y."/>
            <person name="Takano Y."/>
            <person name="Kubo Y."/>
            <person name="Shirasu K."/>
        </authorList>
    </citation>
    <scope>GENOME REANNOTATION</scope>
    <source>
        <strain evidence="3">104-T / ATCC 96160 / CBS 514.97 / LARS 414 / MAFF 240422</strain>
    </source>
</reference>
<dbReference type="Gene3D" id="3.90.230.10">
    <property type="entry name" value="Creatinase/methionine aminopeptidase superfamily"/>
    <property type="match status" value="1"/>
</dbReference>
<organism evidence="2 3">
    <name type="scientific">Colletotrichum orbiculare (strain 104-T / ATCC 96160 / CBS 514.97 / LARS 414 / MAFF 240422)</name>
    <name type="common">Cucumber anthracnose fungus</name>
    <name type="synonym">Colletotrichum lagenarium</name>
    <dbReference type="NCBI Taxonomy" id="1213857"/>
    <lineage>
        <taxon>Eukaryota</taxon>
        <taxon>Fungi</taxon>
        <taxon>Dikarya</taxon>
        <taxon>Ascomycota</taxon>
        <taxon>Pezizomycotina</taxon>
        <taxon>Sordariomycetes</taxon>
        <taxon>Hypocreomycetidae</taxon>
        <taxon>Glomerellales</taxon>
        <taxon>Glomerellaceae</taxon>
        <taxon>Colletotrichum</taxon>
        <taxon>Colletotrichum orbiculare species complex</taxon>
    </lineage>
</organism>